<proteinExistence type="predicted"/>
<reference evidence="5" key="2">
    <citation type="submission" date="2020-09" db="EMBL/GenBank/DDBJ databases">
        <authorList>
            <person name="Sun Q."/>
            <person name="Zhou Y."/>
        </authorList>
    </citation>
    <scope>NUCLEOTIDE SEQUENCE</scope>
    <source>
        <strain evidence="5">CGMCC 1.15371</strain>
    </source>
</reference>
<evidence type="ECO:0000313" key="6">
    <source>
        <dbReference type="Proteomes" id="UP000628775"/>
    </source>
</evidence>
<evidence type="ECO:0000313" key="5">
    <source>
        <dbReference type="EMBL" id="GGE52412.1"/>
    </source>
</evidence>
<dbReference type="InterPro" id="IPR029050">
    <property type="entry name" value="Immunoprotect_excell_Ig-like"/>
</dbReference>
<sequence length="202" mass="21935">MKTKTLKVMLGMLLLISMLAACSEKGNSGEKSGKNDPSETEQSENKDDDSAPDPKATKQQGKLTIGDTGKVKIAYQGTFKVTLESVEKKDKIGIEKPNNDLFIVAKVKVENIGKETMDLADLTGFVDLLDLGENGGSAPDYANQIEGVQDPLSNKGQIQPGNAAEGELVFDTWNTDNYQFVFGHANSSVTKTIWAFTRDELQ</sequence>
<dbReference type="InterPro" id="IPR029051">
    <property type="entry name" value="DUF4352"/>
</dbReference>
<evidence type="ECO:0000256" key="2">
    <source>
        <dbReference type="SAM" id="MobiDB-lite"/>
    </source>
</evidence>
<comment type="caution">
    <text evidence="5">The sequence shown here is derived from an EMBL/GenBank/DDBJ whole genome shotgun (WGS) entry which is preliminary data.</text>
</comment>
<dbReference type="AlphaFoldDB" id="A0A8J3DZV9"/>
<evidence type="ECO:0000256" key="1">
    <source>
        <dbReference type="ARBA" id="ARBA00022729"/>
    </source>
</evidence>
<keyword evidence="6" id="KW-1185">Reference proteome</keyword>
<dbReference type="PROSITE" id="PS51257">
    <property type="entry name" value="PROKAR_LIPOPROTEIN"/>
    <property type="match status" value="1"/>
</dbReference>
<evidence type="ECO:0000256" key="3">
    <source>
        <dbReference type="SAM" id="SignalP"/>
    </source>
</evidence>
<dbReference type="Gene3D" id="2.60.40.1240">
    <property type="match status" value="1"/>
</dbReference>
<gene>
    <name evidence="5" type="ORF">GCM10011391_34100</name>
</gene>
<name>A0A8J3DZV9_9BACL</name>
<dbReference type="Pfam" id="PF11611">
    <property type="entry name" value="DUF4352"/>
    <property type="match status" value="1"/>
</dbReference>
<dbReference type="RefSeq" id="WP_188697247.1">
    <property type="nucleotide sequence ID" value="NZ_BMIR01000021.1"/>
</dbReference>
<feature type="chain" id="PRO_5038514777" description="DUF4352 domain-containing protein" evidence="3">
    <location>
        <begin position="21"/>
        <end position="202"/>
    </location>
</feature>
<protein>
    <recommendedName>
        <fullName evidence="4">DUF4352 domain-containing protein</fullName>
    </recommendedName>
</protein>
<organism evidence="5 6">
    <name type="scientific">Pullulanibacillus camelliae</name>
    <dbReference type="NCBI Taxonomy" id="1707096"/>
    <lineage>
        <taxon>Bacteria</taxon>
        <taxon>Bacillati</taxon>
        <taxon>Bacillota</taxon>
        <taxon>Bacilli</taxon>
        <taxon>Bacillales</taxon>
        <taxon>Sporolactobacillaceae</taxon>
        <taxon>Pullulanibacillus</taxon>
    </lineage>
</organism>
<feature type="region of interest" description="Disordered" evidence="2">
    <location>
        <begin position="25"/>
        <end position="63"/>
    </location>
</feature>
<feature type="signal peptide" evidence="3">
    <location>
        <begin position="1"/>
        <end position="20"/>
    </location>
</feature>
<dbReference type="EMBL" id="BMIR01000021">
    <property type="protein sequence ID" value="GGE52412.1"/>
    <property type="molecule type" value="Genomic_DNA"/>
</dbReference>
<reference evidence="5" key="1">
    <citation type="journal article" date="2014" name="Int. J. Syst. Evol. Microbiol.">
        <title>Complete genome sequence of Corynebacterium casei LMG S-19264T (=DSM 44701T), isolated from a smear-ripened cheese.</title>
        <authorList>
            <consortium name="US DOE Joint Genome Institute (JGI-PGF)"/>
            <person name="Walter F."/>
            <person name="Albersmeier A."/>
            <person name="Kalinowski J."/>
            <person name="Ruckert C."/>
        </authorList>
    </citation>
    <scope>NUCLEOTIDE SEQUENCE</scope>
    <source>
        <strain evidence="5">CGMCC 1.15371</strain>
    </source>
</reference>
<accession>A0A8J3DZV9</accession>
<feature type="compositionally biased region" description="Basic and acidic residues" evidence="2">
    <location>
        <begin position="27"/>
        <end position="49"/>
    </location>
</feature>
<evidence type="ECO:0000259" key="4">
    <source>
        <dbReference type="Pfam" id="PF11611"/>
    </source>
</evidence>
<feature type="domain" description="DUF4352" evidence="4">
    <location>
        <begin position="77"/>
        <end position="183"/>
    </location>
</feature>
<dbReference type="Proteomes" id="UP000628775">
    <property type="component" value="Unassembled WGS sequence"/>
</dbReference>
<keyword evidence="1 3" id="KW-0732">Signal</keyword>